<dbReference type="InterPro" id="IPR007234">
    <property type="entry name" value="Vps53_N"/>
</dbReference>
<evidence type="ECO:0000259" key="8">
    <source>
        <dbReference type="Pfam" id="PF16854"/>
    </source>
</evidence>
<keyword evidence="4" id="KW-0967">Endosome</keyword>
<evidence type="ECO:0000256" key="6">
    <source>
        <dbReference type="ARBA" id="ARBA00023136"/>
    </source>
</evidence>
<evidence type="ECO:0000256" key="1">
    <source>
        <dbReference type="ARBA" id="ARBA00004150"/>
    </source>
</evidence>
<keyword evidence="5" id="KW-0333">Golgi apparatus</keyword>
<comment type="subcellular location">
    <subcellularLocation>
        <location evidence="2">Endosome membrane</location>
        <topology evidence="2">Peripheral membrane protein</topology>
    </subcellularLocation>
    <subcellularLocation>
        <location evidence="1">Golgi apparatus</location>
        <location evidence="1">trans-Golgi network membrane</location>
        <topology evidence="1">Peripheral membrane protein</topology>
    </subcellularLocation>
</comment>
<organism evidence="9 10">
    <name type="scientific">Tortispora caseinolytica NRRL Y-17796</name>
    <dbReference type="NCBI Taxonomy" id="767744"/>
    <lineage>
        <taxon>Eukaryota</taxon>
        <taxon>Fungi</taxon>
        <taxon>Dikarya</taxon>
        <taxon>Ascomycota</taxon>
        <taxon>Saccharomycotina</taxon>
        <taxon>Trigonopsidomycetes</taxon>
        <taxon>Trigonopsidales</taxon>
        <taxon>Trigonopsidaceae</taxon>
        <taxon>Tortispora</taxon>
    </lineage>
</organism>
<dbReference type="Pfam" id="PF16854">
    <property type="entry name" value="VPS53_C"/>
    <property type="match status" value="1"/>
</dbReference>
<protein>
    <submittedName>
        <fullName evidence="9">Uncharacterized protein</fullName>
    </submittedName>
</protein>
<feature type="domain" description="Vps53 N-terminal" evidence="7">
    <location>
        <begin position="9"/>
        <end position="378"/>
    </location>
</feature>
<accession>A0A1E4THS2</accession>
<dbReference type="InterPro" id="IPR039766">
    <property type="entry name" value="Vps53"/>
</dbReference>
<dbReference type="PANTHER" id="PTHR12820:SF0">
    <property type="entry name" value="VACUOLAR PROTEIN SORTING-ASSOCIATED PROTEIN 53 HOMOLOG"/>
    <property type="match status" value="1"/>
</dbReference>
<dbReference type="InterPro" id="IPR038260">
    <property type="entry name" value="Vps53_C_sf"/>
</dbReference>
<dbReference type="GO" id="GO:0000938">
    <property type="term" value="C:GARP complex"/>
    <property type="evidence" value="ECO:0007669"/>
    <property type="project" value="InterPro"/>
</dbReference>
<feature type="domain" description="Vps53 C-terminal" evidence="8">
    <location>
        <begin position="606"/>
        <end position="687"/>
    </location>
</feature>
<dbReference type="GO" id="GO:0010008">
    <property type="term" value="C:endosome membrane"/>
    <property type="evidence" value="ECO:0007669"/>
    <property type="project" value="UniProtKB-SubCell"/>
</dbReference>
<dbReference type="GO" id="GO:0042147">
    <property type="term" value="P:retrograde transport, endosome to Golgi"/>
    <property type="evidence" value="ECO:0007669"/>
    <property type="project" value="InterPro"/>
</dbReference>
<dbReference type="InterPro" id="IPR031745">
    <property type="entry name" value="Vps53_C"/>
</dbReference>
<name>A0A1E4THS2_9ASCO</name>
<dbReference type="Proteomes" id="UP000095023">
    <property type="component" value="Unassembled WGS sequence"/>
</dbReference>
<evidence type="ECO:0000256" key="4">
    <source>
        <dbReference type="ARBA" id="ARBA00022753"/>
    </source>
</evidence>
<evidence type="ECO:0000256" key="2">
    <source>
        <dbReference type="ARBA" id="ARBA00004481"/>
    </source>
</evidence>
<comment type="similarity">
    <text evidence="3">Belongs to the VPS53 family.</text>
</comment>
<evidence type="ECO:0000259" key="7">
    <source>
        <dbReference type="Pfam" id="PF04100"/>
    </source>
</evidence>
<dbReference type="Gene3D" id="1.10.357.110">
    <property type="entry name" value="Vacuolar protein sorting-associated protein 53, C-terminus"/>
    <property type="match status" value="1"/>
</dbReference>
<evidence type="ECO:0000313" key="10">
    <source>
        <dbReference type="Proteomes" id="UP000095023"/>
    </source>
</evidence>
<gene>
    <name evidence="9" type="ORF">CANCADRAFT_3021</name>
</gene>
<proteinExistence type="inferred from homology"/>
<dbReference type="Pfam" id="PF04100">
    <property type="entry name" value="Vps53_N"/>
    <property type="match status" value="1"/>
</dbReference>
<dbReference type="EMBL" id="KV453842">
    <property type="protein sequence ID" value="ODV91310.1"/>
    <property type="molecule type" value="Genomic_DNA"/>
</dbReference>
<keyword evidence="6" id="KW-0472">Membrane</keyword>
<reference evidence="10" key="1">
    <citation type="submission" date="2016-02" db="EMBL/GenBank/DDBJ databases">
        <title>Comparative genomics of biotechnologically important yeasts.</title>
        <authorList>
            <consortium name="DOE Joint Genome Institute"/>
            <person name="Riley R."/>
            <person name="Haridas S."/>
            <person name="Wolfe K.H."/>
            <person name="Lopes M.R."/>
            <person name="Hittinger C.T."/>
            <person name="Goker M."/>
            <person name="Salamov A."/>
            <person name="Wisecaver J."/>
            <person name="Long T.M."/>
            <person name="Aerts A.L."/>
            <person name="Barry K."/>
            <person name="Choi C."/>
            <person name="Clum A."/>
            <person name="Coughlan A.Y."/>
            <person name="Deshpande S."/>
            <person name="Douglass A.P."/>
            <person name="Hanson S.J."/>
            <person name="Klenk H.-P."/>
            <person name="Labutti K."/>
            <person name="Lapidus A."/>
            <person name="Lindquist E."/>
            <person name="Lipzen A."/>
            <person name="Meier-Kolthoff J.P."/>
            <person name="Ohm R.A."/>
            <person name="Otillar R.P."/>
            <person name="Pangilinan J."/>
            <person name="Peng Y."/>
            <person name="Rokas A."/>
            <person name="Rosa C.A."/>
            <person name="Scheuner C."/>
            <person name="Sibirny A.A."/>
            <person name="Slot J.C."/>
            <person name="Stielow J.B."/>
            <person name="Sun H."/>
            <person name="Kurtzman C.P."/>
            <person name="Blackwell M."/>
            <person name="Jeffries T.W."/>
            <person name="Grigoriev I.V."/>
        </authorList>
    </citation>
    <scope>NUCLEOTIDE SEQUENCE [LARGE SCALE GENOMIC DNA]</scope>
    <source>
        <strain evidence="10">NRRL Y-17796</strain>
    </source>
</reference>
<dbReference type="GO" id="GO:0005829">
    <property type="term" value="C:cytosol"/>
    <property type="evidence" value="ECO:0007669"/>
    <property type="project" value="GOC"/>
</dbReference>
<dbReference type="OrthoDB" id="10261632at2759"/>
<evidence type="ECO:0000313" key="9">
    <source>
        <dbReference type="EMBL" id="ODV91310.1"/>
    </source>
</evidence>
<keyword evidence="10" id="KW-1185">Reference proteome</keyword>
<evidence type="ECO:0000256" key="3">
    <source>
        <dbReference type="ARBA" id="ARBA00008628"/>
    </source>
</evidence>
<dbReference type="PANTHER" id="PTHR12820">
    <property type="entry name" value="VACUOLAR SORTING PROTEIN 53"/>
    <property type="match status" value="1"/>
</dbReference>
<sequence>MMRQSLDDPDYDPLVDLSEIFSAENSLDELSEVLSLLNDRETALRETMLGLWARSVLASSAVDCAAMKTSLNAISKDLKNLESHSNTVKGNINPLTVDITLLDRTKSNLIESTTALRRLQMLNTAYNMLMNLRETKKYKEIAQLLGAAVELVEFFRPYRAMSQISELSKRVSQLQKSFSDQILLDFQNALSGKAPDLVKPNSNTLYESCLVLNILNDDSKDQLINWFCDQQLKEYNRIFDPSDVAGSLENTSRRYSYIRRILNSYSEQFSRFFLAEWNVGEELCLRFCIKTRDDIKQALRNVGSDVDVNLLLSALQETLEFEHSLDSIFSDSRNSFDTDTDKSAFDRIISEAFEPYLNVWVASQDKVIYSMVLSYKQENPLPAPPDEHDTVTDNMAAQDLSVIESSGNLFIYYRKILNQASKMSTGSALLDLYKVFVERLKQYSEVVLIGFIPKQCSSKEDLKLVSKIIRTADYCLHTTDQLEERMKSRIDKEYVNKISFDTVRDAFYSVTNSALKSLSDYFEAGCQPYWKELAAYNWSTMKQVGDQSGYVGPLVAAMNSRATDTLLYLNKDIYIRSYCDRIVESTVTQFTANMLKGIPLTEVAAEQLLLDLYVIRGCLMNIPQLAGKTMSSLYEKHVKKALNRIEIVLKVILTSAFPREGLIQNYAFLIGDSSAANFQKILEIKGVPKSDLKPFLKLFETHIAGNNELVKESPIMSSIVLPKTNEQPAHASSHTRVPSLNLSSSTRFEGLRDFNFKAEVEKLAQPNGTANKINENFKRMFKRDGSASPSSNSSRQ</sequence>
<dbReference type="AlphaFoldDB" id="A0A1E4THS2"/>
<evidence type="ECO:0000256" key="5">
    <source>
        <dbReference type="ARBA" id="ARBA00023034"/>
    </source>
</evidence>